<feature type="compositionally biased region" description="Basic and acidic residues" evidence="1">
    <location>
        <begin position="8"/>
        <end position="32"/>
    </location>
</feature>
<dbReference type="RefSeq" id="WP_114296822.1">
    <property type="nucleotide sequence ID" value="NZ_QPJT01000005.1"/>
</dbReference>
<evidence type="ECO:0000256" key="1">
    <source>
        <dbReference type="SAM" id="MobiDB-lite"/>
    </source>
</evidence>
<organism evidence="2 3">
    <name type="scientific">Anaerobacterium chartisolvens</name>
    <dbReference type="NCBI Taxonomy" id="1297424"/>
    <lineage>
        <taxon>Bacteria</taxon>
        <taxon>Bacillati</taxon>
        <taxon>Bacillota</taxon>
        <taxon>Clostridia</taxon>
        <taxon>Eubacteriales</taxon>
        <taxon>Oscillospiraceae</taxon>
        <taxon>Anaerobacterium</taxon>
    </lineage>
</organism>
<reference evidence="2 3" key="1">
    <citation type="submission" date="2018-07" db="EMBL/GenBank/DDBJ databases">
        <title>Genomic Encyclopedia of Type Strains, Phase IV (KMG-IV): sequencing the most valuable type-strain genomes for metagenomic binning, comparative biology and taxonomic classification.</title>
        <authorList>
            <person name="Goeker M."/>
        </authorList>
    </citation>
    <scope>NUCLEOTIDE SEQUENCE [LARGE SCALE GENOMIC DNA]</scope>
    <source>
        <strain evidence="2 3">DSM 27016</strain>
    </source>
</reference>
<dbReference type="OrthoDB" id="1951449at2"/>
<evidence type="ECO:0000313" key="2">
    <source>
        <dbReference type="EMBL" id="RCX18269.1"/>
    </source>
</evidence>
<proteinExistence type="predicted"/>
<gene>
    <name evidence="2" type="ORF">DFR58_10527</name>
</gene>
<comment type="caution">
    <text evidence="2">The sequence shown here is derived from an EMBL/GenBank/DDBJ whole genome shotgun (WGS) entry which is preliminary data.</text>
</comment>
<dbReference type="EMBL" id="QPJT01000005">
    <property type="protein sequence ID" value="RCX18269.1"/>
    <property type="molecule type" value="Genomic_DNA"/>
</dbReference>
<protein>
    <submittedName>
        <fullName evidence="2">PilZ domain-containing protein</fullName>
    </submittedName>
</protein>
<dbReference type="AlphaFoldDB" id="A0A369B9Q7"/>
<dbReference type="Gene3D" id="2.40.10.220">
    <property type="entry name" value="predicted glycosyltransferase like domains"/>
    <property type="match status" value="1"/>
</dbReference>
<name>A0A369B9Q7_9FIRM</name>
<feature type="region of interest" description="Disordered" evidence="1">
    <location>
        <begin position="1"/>
        <end position="43"/>
    </location>
</feature>
<accession>A0A369B9Q7</accession>
<sequence>MYNNKIIIGKDNEKPGDKEGLLKDEKLRRPEPEDIGDGTLEEPEDEYVWGNDHSFNKKLDKEILDERRRYVRVRYIQNIRCELIAEPPGTELAPPEKPITLTLFDVSMAGLGGVCDSEIKVGSILVFTMMLDQMPYEIKCEIIYCLKESDKFRVGFKTLKGHKKFIHHLKLLVARLSLTSKYGDI</sequence>
<dbReference type="Proteomes" id="UP000253034">
    <property type="component" value="Unassembled WGS sequence"/>
</dbReference>
<feature type="compositionally biased region" description="Acidic residues" evidence="1">
    <location>
        <begin position="33"/>
        <end position="43"/>
    </location>
</feature>
<evidence type="ECO:0000313" key="3">
    <source>
        <dbReference type="Proteomes" id="UP000253034"/>
    </source>
</evidence>
<keyword evidence="3" id="KW-1185">Reference proteome</keyword>